<dbReference type="Pfam" id="PF09334">
    <property type="entry name" value="tRNA-synt_1g"/>
    <property type="match status" value="1"/>
</dbReference>
<evidence type="ECO:0000256" key="2">
    <source>
        <dbReference type="ARBA" id="ARBA00012838"/>
    </source>
</evidence>
<dbReference type="PROSITE" id="PS00178">
    <property type="entry name" value="AA_TRNA_LIGASE_I"/>
    <property type="match status" value="1"/>
</dbReference>
<dbReference type="InterPro" id="IPR014758">
    <property type="entry name" value="Met-tRNA_synth"/>
</dbReference>
<dbReference type="InterPro" id="IPR001412">
    <property type="entry name" value="aa-tRNA-synth_I_CS"/>
</dbReference>
<evidence type="ECO:0000256" key="8">
    <source>
        <dbReference type="ARBA" id="ARBA00022917"/>
    </source>
</evidence>
<dbReference type="FunFam" id="2.170.220.10:FF:000003">
    <property type="entry name" value="Methionine--tRNA ligase"/>
    <property type="match status" value="1"/>
</dbReference>
<evidence type="ECO:0000256" key="3">
    <source>
        <dbReference type="ARBA" id="ARBA00018753"/>
    </source>
</evidence>
<name>A0A4R5A3N1_9ACTN</name>
<dbReference type="EC" id="6.1.1.10" evidence="2"/>
<keyword evidence="6 12" id="KW-0547">Nucleotide-binding</keyword>
<dbReference type="InterPro" id="IPR009080">
    <property type="entry name" value="tRNAsynth_Ia_anticodon-bd"/>
</dbReference>
<evidence type="ECO:0000256" key="12">
    <source>
        <dbReference type="RuleBase" id="RU363035"/>
    </source>
</evidence>
<feature type="domain" description="Methionyl/Leucyl tRNA synthetase" evidence="14">
    <location>
        <begin position="150"/>
        <end position="367"/>
    </location>
</feature>
<dbReference type="InterPro" id="IPR002300">
    <property type="entry name" value="aa-tRNA-synth_Ia"/>
</dbReference>
<dbReference type="SUPFAM" id="SSF52374">
    <property type="entry name" value="Nucleotidylyl transferase"/>
    <property type="match status" value="1"/>
</dbReference>
<keyword evidence="5 12" id="KW-0436">Ligase</keyword>
<gene>
    <name evidence="15" type="ORF">E1262_22065</name>
</gene>
<evidence type="ECO:0000256" key="11">
    <source>
        <dbReference type="ARBA" id="ARBA00047469"/>
    </source>
</evidence>
<dbReference type="GO" id="GO:0006431">
    <property type="term" value="P:methionyl-tRNA aminoacylation"/>
    <property type="evidence" value="ECO:0007669"/>
    <property type="project" value="InterPro"/>
</dbReference>
<dbReference type="InterPro" id="IPR033911">
    <property type="entry name" value="MetRS_core"/>
</dbReference>
<evidence type="ECO:0000259" key="14">
    <source>
        <dbReference type="Pfam" id="PF09334"/>
    </source>
</evidence>
<keyword evidence="16" id="KW-1185">Reference proteome</keyword>
<dbReference type="Proteomes" id="UP000295217">
    <property type="component" value="Unassembled WGS sequence"/>
</dbReference>
<dbReference type="InterPro" id="IPR015413">
    <property type="entry name" value="Methionyl/Leucyl_tRNA_Synth"/>
</dbReference>
<dbReference type="SUPFAM" id="SSF47323">
    <property type="entry name" value="Anticodon-binding domain of a subclass of class I aminoacyl-tRNA synthetases"/>
    <property type="match status" value="1"/>
</dbReference>
<proteinExistence type="inferred from homology"/>
<dbReference type="Pfam" id="PF00133">
    <property type="entry name" value="tRNA-synt_1"/>
    <property type="match status" value="1"/>
</dbReference>
<dbReference type="GO" id="GO:0005524">
    <property type="term" value="F:ATP binding"/>
    <property type="evidence" value="ECO:0007669"/>
    <property type="project" value="UniProtKB-KW"/>
</dbReference>
<protein>
    <recommendedName>
        <fullName evidence="3">Methionine--tRNA ligase</fullName>
        <ecNumber evidence="2">6.1.1.10</ecNumber>
    </recommendedName>
    <alternativeName>
        <fullName evidence="10">Methionyl-tRNA synthetase</fullName>
    </alternativeName>
</protein>
<comment type="function">
    <text evidence="1">Is required not only for elongation of protein synthesis but also for the initiation of all mRNA translation through initiator tRNA(fMet) aminoacylation.</text>
</comment>
<evidence type="ECO:0000256" key="9">
    <source>
        <dbReference type="ARBA" id="ARBA00023146"/>
    </source>
</evidence>
<evidence type="ECO:0000256" key="1">
    <source>
        <dbReference type="ARBA" id="ARBA00003314"/>
    </source>
</evidence>
<evidence type="ECO:0000313" key="15">
    <source>
        <dbReference type="EMBL" id="TDD66441.1"/>
    </source>
</evidence>
<evidence type="ECO:0000313" key="16">
    <source>
        <dbReference type="Proteomes" id="UP000295217"/>
    </source>
</evidence>
<dbReference type="PANTHER" id="PTHR43326:SF1">
    <property type="entry name" value="METHIONINE--TRNA LIGASE, MITOCHONDRIAL"/>
    <property type="match status" value="1"/>
</dbReference>
<evidence type="ECO:0000256" key="7">
    <source>
        <dbReference type="ARBA" id="ARBA00022840"/>
    </source>
</evidence>
<dbReference type="InterPro" id="IPR014729">
    <property type="entry name" value="Rossmann-like_a/b/a_fold"/>
</dbReference>
<dbReference type="PANTHER" id="PTHR43326">
    <property type="entry name" value="METHIONYL-TRNA SYNTHETASE"/>
    <property type="match status" value="1"/>
</dbReference>
<dbReference type="GO" id="GO:0004823">
    <property type="term" value="F:leucine-tRNA ligase activity"/>
    <property type="evidence" value="ECO:0007669"/>
    <property type="project" value="UniProtKB-EC"/>
</dbReference>
<dbReference type="GO" id="GO:0004825">
    <property type="term" value="F:methionine-tRNA ligase activity"/>
    <property type="evidence" value="ECO:0007669"/>
    <property type="project" value="UniProtKB-EC"/>
</dbReference>
<comment type="similarity">
    <text evidence="12">Belongs to the class-I aminoacyl-tRNA synthetase family.</text>
</comment>
<accession>A0A4R5A3N1</accession>
<evidence type="ECO:0000256" key="5">
    <source>
        <dbReference type="ARBA" id="ARBA00022598"/>
    </source>
</evidence>
<keyword evidence="9 12" id="KW-0030">Aminoacyl-tRNA synthetase</keyword>
<evidence type="ECO:0000256" key="6">
    <source>
        <dbReference type="ARBA" id="ARBA00022741"/>
    </source>
</evidence>
<dbReference type="OrthoDB" id="9810191at2"/>
<reference evidence="15 16" key="1">
    <citation type="submission" date="2019-02" db="EMBL/GenBank/DDBJ databases">
        <title>Draft genome sequences of novel Actinobacteria.</title>
        <authorList>
            <person name="Sahin N."/>
            <person name="Ay H."/>
            <person name="Saygin H."/>
        </authorList>
    </citation>
    <scope>NUCLEOTIDE SEQUENCE [LARGE SCALE GENOMIC DNA]</scope>
    <source>
        <strain evidence="15 16">8K307</strain>
    </source>
</reference>
<comment type="caution">
    <text evidence="15">The sequence shown here is derived from an EMBL/GenBank/DDBJ whole genome shotgun (WGS) entry which is preliminary data.</text>
</comment>
<keyword evidence="7 12" id="KW-0067">ATP-binding</keyword>
<evidence type="ECO:0000256" key="10">
    <source>
        <dbReference type="ARBA" id="ARBA00030904"/>
    </source>
</evidence>
<keyword evidence="8 12" id="KW-0648">Protein biosynthesis</keyword>
<dbReference type="AlphaFoldDB" id="A0A4R5A3N1"/>
<keyword evidence="4" id="KW-0963">Cytoplasm</keyword>
<dbReference type="NCBIfam" id="TIGR00398">
    <property type="entry name" value="metG"/>
    <property type="match status" value="1"/>
</dbReference>
<dbReference type="Gene3D" id="2.170.220.10">
    <property type="match status" value="1"/>
</dbReference>
<dbReference type="Gene3D" id="3.40.50.620">
    <property type="entry name" value="HUPs"/>
    <property type="match status" value="1"/>
</dbReference>
<dbReference type="PRINTS" id="PR01041">
    <property type="entry name" value="TRNASYNTHMET"/>
</dbReference>
<evidence type="ECO:0000256" key="4">
    <source>
        <dbReference type="ARBA" id="ARBA00022490"/>
    </source>
</evidence>
<sequence length="500" mass="54516">MTTGHYYVTTSIPYVNGAPHLGHALELVQTDVLARHRRRRGRPVRFLTGTDDNALKNVVAARAAGVPTREFVDANAARFAALRGPLALSVDDVIRTSGDPRHPPGVRRLWERCAARGDFYRRRYTGLYCAGCEQFYAEAELPGGVCPEHGVAPEQVSEENWFFRLSRYQDELLRVLESGAVRIEPAARRAEVLAFVRSGLRDVSVSRPAERGGGWGIPVPGDPGQVVYVWWDALANYVTALGYGGDDRAYRNWWTESADRVHVIGKGIVRFHAVYWLAQLRSAGLPLPTAILVHDYLTAGGAKIAKSSGGAADPAALVERYGTNALRWWFVREVPRTGDTDFTEERLVARHDLELANGLGNLVQRTLTLVHRLDDGVVGAPDPGAELVAAAGALPAAVDRALDGFDLRAATAALVAVVDLANRTIEADRPWERDRRRRPGAAVVLAGLVHACRVVAAELEPFLPGGAARLRAQLGAVGDTRVRRPEPAFERLAQSRAGRP</sequence>
<dbReference type="InterPro" id="IPR023457">
    <property type="entry name" value="Met-tRNA_synth_2"/>
</dbReference>
<dbReference type="Gene3D" id="1.10.730.10">
    <property type="entry name" value="Isoleucyl-tRNA Synthetase, Domain 1"/>
    <property type="match status" value="1"/>
</dbReference>
<comment type="catalytic activity">
    <reaction evidence="11">
        <text>tRNA(Leu) + L-leucine + ATP = L-leucyl-tRNA(Leu) + AMP + diphosphate</text>
        <dbReference type="Rhea" id="RHEA:11688"/>
        <dbReference type="Rhea" id="RHEA-COMP:9613"/>
        <dbReference type="Rhea" id="RHEA-COMP:9622"/>
        <dbReference type="ChEBI" id="CHEBI:30616"/>
        <dbReference type="ChEBI" id="CHEBI:33019"/>
        <dbReference type="ChEBI" id="CHEBI:57427"/>
        <dbReference type="ChEBI" id="CHEBI:78442"/>
        <dbReference type="ChEBI" id="CHEBI:78494"/>
        <dbReference type="ChEBI" id="CHEBI:456215"/>
        <dbReference type="EC" id="6.1.1.4"/>
    </reaction>
</comment>
<feature type="domain" description="Aminoacyl-tRNA synthetase class Ia" evidence="13">
    <location>
        <begin position="5"/>
        <end position="54"/>
    </location>
</feature>
<organism evidence="15 16">
    <name type="scientific">Jiangella aurantiaca</name>
    <dbReference type="NCBI Taxonomy" id="2530373"/>
    <lineage>
        <taxon>Bacteria</taxon>
        <taxon>Bacillati</taxon>
        <taxon>Actinomycetota</taxon>
        <taxon>Actinomycetes</taxon>
        <taxon>Jiangellales</taxon>
        <taxon>Jiangellaceae</taxon>
        <taxon>Jiangella</taxon>
    </lineage>
</organism>
<dbReference type="RefSeq" id="WP_132105636.1">
    <property type="nucleotide sequence ID" value="NZ_SMLB01000039.1"/>
</dbReference>
<dbReference type="EMBL" id="SMLB01000039">
    <property type="protein sequence ID" value="TDD66441.1"/>
    <property type="molecule type" value="Genomic_DNA"/>
</dbReference>
<evidence type="ECO:0000259" key="13">
    <source>
        <dbReference type="Pfam" id="PF00133"/>
    </source>
</evidence>